<feature type="compositionally biased region" description="Low complexity" evidence="1">
    <location>
        <begin position="1"/>
        <end position="12"/>
    </location>
</feature>
<gene>
    <name evidence="2" type="ORF">MRATA1EN1_LOCUS14752</name>
</gene>
<reference evidence="2" key="1">
    <citation type="submission" date="2023-04" db="EMBL/GenBank/DDBJ databases">
        <authorList>
            <consortium name="ELIXIR-Norway"/>
        </authorList>
    </citation>
    <scope>NUCLEOTIDE SEQUENCE [LARGE SCALE GENOMIC DNA]</scope>
</reference>
<evidence type="ECO:0000313" key="2">
    <source>
        <dbReference type="EMBL" id="CAI9165790.1"/>
    </source>
</evidence>
<evidence type="ECO:0000256" key="1">
    <source>
        <dbReference type="SAM" id="MobiDB-lite"/>
    </source>
</evidence>
<name>A0ABN8YW10_RANTA</name>
<feature type="non-terminal residue" evidence="2">
    <location>
        <position position="1"/>
    </location>
</feature>
<feature type="region of interest" description="Disordered" evidence="1">
    <location>
        <begin position="1"/>
        <end position="25"/>
    </location>
</feature>
<accession>A0ABN8YW10</accession>
<dbReference type="Proteomes" id="UP001176941">
    <property type="component" value="Chromosome 25"/>
</dbReference>
<protein>
    <submittedName>
        <fullName evidence="2">Uncharacterized protein</fullName>
    </submittedName>
</protein>
<dbReference type="EMBL" id="OX459961">
    <property type="protein sequence ID" value="CAI9165790.1"/>
    <property type="molecule type" value="Genomic_DNA"/>
</dbReference>
<sequence length="84" mass="8671">SALPAAPRAARGLQGGQLSPGSASLHFRRLERGPAGLEDRLCAWCQGRSPGDLLPQQPSRLGAALRGAAKAQCLAAKCLKKARG</sequence>
<proteinExistence type="predicted"/>
<organism evidence="2 3">
    <name type="scientific">Rangifer tarandus platyrhynchus</name>
    <name type="common">Svalbard reindeer</name>
    <dbReference type="NCBI Taxonomy" id="3082113"/>
    <lineage>
        <taxon>Eukaryota</taxon>
        <taxon>Metazoa</taxon>
        <taxon>Chordata</taxon>
        <taxon>Craniata</taxon>
        <taxon>Vertebrata</taxon>
        <taxon>Euteleostomi</taxon>
        <taxon>Mammalia</taxon>
        <taxon>Eutheria</taxon>
        <taxon>Laurasiatheria</taxon>
        <taxon>Artiodactyla</taxon>
        <taxon>Ruminantia</taxon>
        <taxon>Pecora</taxon>
        <taxon>Cervidae</taxon>
        <taxon>Odocoileinae</taxon>
        <taxon>Rangifer</taxon>
    </lineage>
</organism>
<keyword evidence="3" id="KW-1185">Reference proteome</keyword>
<evidence type="ECO:0000313" key="3">
    <source>
        <dbReference type="Proteomes" id="UP001176941"/>
    </source>
</evidence>